<reference evidence="1 2" key="1">
    <citation type="submission" date="2018-10" db="EMBL/GenBank/DDBJ databases">
        <title>An updated phylogeny of the Alphaproteobacteria reveals that the parasitic Rickettsiales and Holosporales have independent origins.</title>
        <authorList>
            <person name="Munoz-Gomez S.A."/>
            <person name="Hess S."/>
            <person name="Burger G."/>
            <person name="Lang B.F."/>
            <person name="Susko E."/>
            <person name="Slamovits C.H."/>
            <person name="Roger A.J."/>
        </authorList>
    </citation>
    <scope>NUCLEOTIDE SEQUENCE [LARGE SCALE GENOMIC DNA]</scope>
    <source>
        <strain evidence="1">HOLO01</strain>
    </source>
</reference>
<gene>
    <name evidence="1" type="primary">tssF</name>
    <name evidence="1" type="ORF">EQU50_06785</name>
</gene>
<comment type="caution">
    <text evidence="1">The sequence shown here is derived from an EMBL/GenBank/DDBJ whole genome shotgun (WGS) entry which is preliminary data.</text>
</comment>
<dbReference type="AlphaFoldDB" id="A0A4Q7DHV3"/>
<dbReference type="PANTHER" id="PTHR35370">
    <property type="entry name" value="CYTOPLASMIC PROTEIN-RELATED-RELATED"/>
    <property type="match status" value="1"/>
</dbReference>
<organism evidence="1 2">
    <name type="scientific">Candidatus Finniella inopinata</name>
    <dbReference type="NCBI Taxonomy" id="1696036"/>
    <lineage>
        <taxon>Bacteria</taxon>
        <taxon>Pseudomonadati</taxon>
        <taxon>Pseudomonadota</taxon>
        <taxon>Alphaproteobacteria</taxon>
        <taxon>Holosporales</taxon>
        <taxon>Candidatus Paracaedibacteraceae</taxon>
        <taxon>Candidatus Finniella</taxon>
    </lineage>
</organism>
<evidence type="ECO:0000313" key="2">
    <source>
        <dbReference type="Proteomes" id="UP000293550"/>
    </source>
</evidence>
<dbReference type="EMBL" id="SCFB01000010">
    <property type="protein sequence ID" value="RZI45514.1"/>
    <property type="molecule type" value="Genomic_DNA"/>
</dbReference>
<dbReference type="NCBIfam" id="TIGR03359">
    <property type="entry name" value="VI_chp_6"/>
    <property type="match status" value="1"/>
</dbReference>
<dbReference type="Proteomes" id="UP000293550">
    <property type="component" value="Unassembled WGS sequence"/>
</dbReference>
<protein>
    <submittedName>
        <fullName evidence="1">Type VI secretion system baseplate subunit TssF</fullName>
    </submittedName>
</protein>
<proteinExistence type="predicted"/>
<dbReference type="Pfam" id="PF05947">
    <property type="entry name" value="T6SS_TssF"/>
    <property type="match status" value="1"/>
</dbReference>
<keyword evidence="2" id="KW-1185">Reference proteome</keyword>
<dbReference type="PIRSF" id="PIRSF028304">
    <property type="entry name" value="UCP028304"/>
    <property type="match status" value="1"/>
</dbReference>
<accession>A0A4Q7DHV3</accession>
<dbReference type="PANTHER" id="PTHR35370:SF1">
    <property type="entry name" value="TYPE VI SECRETION SYSTEM COMPONENT TSSF1"/>
    <property type="match status" value="1"/>
</dbReference>
<name>A0A4Q7DHV3_9PROT</name>
<dbReference type="OrthoDB" id="9763676at2"/>
<dbReference type="InterPro" id="IPR010272">
    <property type="entry name" value="T6SS_TssF"/>
</dbReference>
<sequence>MKIICNLAFLVFQSARTRFLNYYNNELRYLRNAGQAFAKQYPKIARRLEISDAVSPDPHTERLLESFAFMTARLSQEIDDRFPELASTLLGVLYPHLVNPLPTMAIAQFQPDLSKAKQTVGYTFKKSTPLFTYTEQGVTCRFQTVYPLTLWPITVQSVSFVPKESYVLDDLSERAAAPWFLKLTVQIDGGLSWQDLTPDDLTFHLGGERVLTLGLYQSLFGQTNPRVFISGDQKRASVLPVDSLQPVGFSREEMGLPVTSQTTHAYQLLQEYFHLPEKFLFFKIQHLATSGKIDPTCQTIDILFPFATVEPFLQKNVSAQNFLLGCTPIINLFHKTTEPLRLTRRKVDYPLIPDQRRDKTTQIHSIQKVIATIEGEASSQTLTPYFSFNHQTNHDDHGLYWLIKRIPAELRDVPGSDMQISFVDLKFNPVTPAHHIIYAETLCTNRFLAEQLPYNAQLQIEEVAPLTQIVCLNKPVLQVDPPTDGESLWRLVSQLSVNHLGLSEEGKSLELLKEALKLYAGPAYAAHQHEVDEIMAIHTQKVTRRFGKEAWRGFVEGLEVSLSLKPSIQTGHTCFLLASVLRHYFALNVGLTSFVELVLKTDSHLAGQHKNFAKEWMRWQLLPGAKIQL</sequence>
<evidence type="ECO:0000313" key="1">
    <source>
        <dbReference type="EMBL" id="RZI45514.1"/>
    </source>
</evidence>